<dbReference type="PANTHER" id="PTHR47150:SF7">
    <property type="entry name" value="NUCLEASE"/>
    <property type="match status" value="1"/>
</dbReference>
<feature type="region of interest" description="Disordered" evidence="1">
    <location>
        <begin position="1"/>
        <end position="22"/>
    </location>
</feature>
<gene>
    <name evidence="2" type="ORF">CEURO_LOCUS9917</name>
</gene>
<dbReference type="InterPro" id="IPR006912">
    <property type="entry name" value="Harbinger_derived_prot"/>
</dbReference>
<proteinExistence type="predicted"/>
<name>A0A9P0Z4Q6_CUSEU</name>
<dbReference type="EMBL" id="CAMAPE010000019">
    <property type="protein sequence ID" value="CAH9087120.1"/>
    <property type="molecule type" value="Genomic_DNA"/>
</dbReference>
<evidence type="ECO:0000313" key="3">
    <source>
        <dbReference type="Proteomes" id="UP001152484"/>
    </source>
</evidence>
<dbReference type="PANTHER" id="PTHR47150">
    <property type="entry name" value="OS12G0169200 PROTEIN"/>
    <property type="match status" value="1"/>
</dbReference>
<evidence type="ECO:0000256" key="1">
    <source>
        <dbReference type="SAM" id="MobiDB-lite"/>
    </source>
</evidence>
<protein>
    <recommendedName>
        <fullName evidence="4">Nuclease HARBI1</fullName>
    </recommendedName>
</protein>
<dbReference type="AlphaFoldDB" id="A0A9P0Z4Q6"/>
<dbReference type="OrthoDB" id="124998at2759"/>
<accession>A0A9P0Z4Q6</accession>
<evidence type="ECO:0000313" key="2">
    <source>
        <dbReference type="EMBL" id="CAH9087120.1"/>
    </source>
</evidence>
<keyword evidence="3" id="KW-1185">Reference proteome</keyword>
<reference evidence="2" key="1">
    <citation type="submission" date="2022-07" db="EMBL/GenBank/DDBJ databases">
        <authorList>
            <person name="Macas J."/>
            <person name="Novak P."/>
            <person name="Neumann P."/>
        </authorList>
    </citation>
    <scope>NUCLEOTIDE SEQUENCE</scope>
</reference>
<dbReference type="Proteomes" id="UP001152484">
    <property type="component" value="Unassembled WGS sequence"/>
</dbReference>
<evidence type="ECO:0008006" key="4">
    <source>
        <dbReference type="Google" id="ProtNLM"/>
    </source>
</evidence>
<comment type="caution">
    <text evidence="2">The sequence shown here is derived from an EMBL/GenBank/DDBJ whole genome shotgun (WGS) entry which is preliminary data.</text>
</comment>
<organism evidence="2 3">
    <name type="scientific">Cuscuta europaea</name>
    <name type="common">European dodder</name>
    <dbReference type="NCBI Taxonomy" id="41803"/>
    <lineage>
        <taxon>Eukaryota</taxon>
        <taxon>Viridiplantae</taxon>
        <taxon>Streptophyta</taxon>
        <taxon>Embryophyta</taxon>
        <taxon>Tracheophyta</taxon>
        <taxon>Spermatophyta</taxon>
        <taxon>Magnoliopsida</taxon>
        <taxon>eudicotyledons</taxon>
        <taxon>Gunneridae</taxon>
        <taxon>Pentapetalae</taxon>
        <taxon>asterids</taxon>
        <taxon>lamiids</taxon>
        <taxon>Solanales</taxon>
        <taxon>Convolvulaceae</taxon>
        <taxon>Cuscuteae</taxon>
        <taxon>Cuscuta</taxon>
        <taxon>Cuscuta subgen. Cuscuta</taxon>
    </lineage>
</organism>
<dbReference type="Pfam" id="PF04827">
    <property type="entry name" value="Plant_tran"/>
    <property type="match status" value="1"/>
</dbReference>
<sequence length="228" mass="26046">MVMSSSKSEPDDDSSSSCYDSPSLAKTLFDEQSKEDDSISKKNYDLIHTTAINASLIVSTFLRGKKCGHGGTTSSRRYIHRDRRKRHEVIIRDYFNGEKSKYTPDHFRRRFRMDVELFTRILEAIEKNDIYFSSKFDATGRKGLSPLQKTIAAVRMLAYSCSVDLLDEYVQIGEITAIESLKHFCDAVISVFEQEYLRKPNKKDISGLLQEAEKRGFPGMLGSLDCMH</sequence>